<dbReference type="Pfam" id="PF13175">
    <property type="entry name" value="AAA_15"/>
    <property type="match status" value="1"/>
</dbReference>
<accession>A0A8S5RG81</accession>
<dbReference type="Gene3D" id="3.40.50.300">
    <property type="entry name" value="P-loop containing nucleotide triphosphate hydrolases"/>
    <property type="match status" value="1"/>
</dbReference>
<evidence type="ECO:0000313" key="3">
    <source>
        <dbReference type="EMBL" id="DAE30077.1"/>
    </source>
</evidence>
<feature type="coiled-coil region" evidence="1">
    <location>
        <begin position="273"/>
        <end position="335"/>
    </location>
</feature>
<dbReference type="InterPro" id="IPR041685">
    <property type="entry name" value="AAA_GajA/Old/RecF-like"/>
</dbReference>
<feature type="coiled-coil region" evidence="1">
    <location>
        <begin position="490"/>
        <end position="527"/>
    </location>
</feature>
<feature type="coiled-coil region" evidence="1">
    <location>
        <begin position="220"/>
        <end position="247"/>
    </location>
</feature>
<feature type="coiled-coil region" evidence="1">
    <location>
        <begin position="388"/>
        <end position="460"/>
    </location>
</feature>
<reference evidence="3" key="1">
    <citation type="journal article" date="2021" name="Proc. Natl. Acad. Sci. U.S.A.">
        <title>A Catalog of Tens of Thousands of Viruses from Human Metagenomes Reveals Hidden Associations with Chronic Diseases.</title>
        <authorList>
            <person name="Tisza M.J."/>
            <person name="Buck C.B."/>
        </authorList>
    </citation>
    <scope>NUCLEOTIDE SEQUENCE</scope>
    <source>
        <strain evidence="3">CtQmo6</strain>
    </source>
</reference>
<name>A0A8S5RG81_9VIRU</name>
<feature type="domain" description="Endonuclease GajA/Old nuclease/RecF-like AAA" evidence="2">
    <location>
        <begin position="9"/>
        <end position="333"/>
    </location>
</feature>
<evidence type="ECO:0000256" key="1">
    <source>
        <dbReference type="SAM" id="Coils"/>
    </source>
</evidence>
<protein>
    <submittedName>
        <fullName evidence="3">STRUCTURAL MAINTENANCE OF CHROMOSOMES PROTEIN</fullName>
    </submittedName>
</protein>
<evidence type="ECO:0000259" key="2">
    <source>
        <dbReference type="Pfam" id="PF13175"/>
    </source>
</evidence>
<dbReference type="PANTHER" id="PTHR32114:SF2">
    <property type="entry name" value="ABC TRANSPORTER ABCH.3"/>
    <property type="match status" value="1"/>
</dbReference>
<proteinExistence type="predicted"/>
<sequence length="639" mass="73353">MTEINVLDIEMTNFMAYGYEKVSFNDLTKIIGRNGVGKSTIANAYMWLLFDCDYDLTPKPVVRREEKGVPVGEDVSVTATFDVDGKIVTMKKVQKRAYSKDGSSYKDDNKYFVNDVPKTAKDFKGYLGIDMDIVKMCGNINAFTAQKPDEMRKYLFAHTDSVSDYDIAAGNEDLKDLLSLLLADYTVEEITAMNKSIVSDMKKELSTYSGRIAEKELEIKKKQETDVSALELQRNLLLERLKENKDKQSSNRNLMDSYDRETNDILDMKFRLNDMVREANEEAEKELSDIKKQIGRKEELFTKLNVKIQKNNFEISGYKKENIKMNEEKERLSEAWQSVKSEKFDEKSAVCPTCHRDLPDGEIETLKSDFEKSKNERIKKIESDGLKIKKEIEENNKEISKLEELNKNNEADKNLLAKEIDQLENTLSEERSDVTGTDDYKKLESEISEKEKFLEKYNDISALKTVLAGEETEIRSELAECEKLLTQSDTSDCEERLETLRKERREKSQKQADAERVLHLIEELEKAKNSKLVDAVNDNFGVVKWKLFDIGKSGGYKSDCIPMVDGKSILTTMSNKGNRIIGRIDICNSIQKMSGIRCPIWIDDVESLDEENRAKVIDMIESQKILLIVDNKDMEIMEG</sequence>
<dbReference type="PANTHER" id="PTHR32114">
    <property type="entry name" value="ABC TRANSPORTER ABCH.3"/>
    <property type="match status" value="1"/>
</dbReference>
<dbReference type="EMBL" id="BK059102">
    <property type="protein sequence ID" value="DAE30077.1"/>
    <property type="molecule type" value="Genomic_DNA"/>
</dbReference>
<organism evidence="3">
    <name type="scientific">virus sp. ctQmo6</name>
    <dbReference type="NCBI Taxonomy" id="2827990"/>
    <lineage>
        <taxon>Viruses</taxon>
    </lineage>
</organism>
<keyword evidence="1" id="KW-0175">Coiled coil</keyword>
<dbReference type="SUPFAM" id="SSF52540">
    <property type="entry name" value="P-loop containing nucleoside triphosphate hydrolases"/>
    <property type="match status" value="1"/>
</dbReference>
<dbReference type="InterPro" id="IPR027417">
    <property type="entry name" value="P-loop_NTPase"/>
</dbReference>